<organism evidence="1 2">
    <name type="scientific">Pannus brasiliensis CCIBt3594</name>
    <dbReference type="NCBI Taxonomy" id="1427578"/>
    <lineage>
        <taxon>Bacteria</taxon>
        <taxon>Bacillati</taxon>
        <taxon>Cyanobacteriota</taxon>
        <taxon>Cyanophyceae</taxon>
        <taxon>Oscillatoriophycideae</taxon>
        <taxon>Chroococcales</taxon>
        <taxon>Microcystaceae</taxon>
        <taxon>Pannus</taxon>
    </lineage>
</organism>
<name>A0AAW9QP75_9CHRO</name>
<gene>
    <name evidence="1" type="ORF">V0288_16235</name>
</gene>
<dbReference type="RefSeq" id="WP_332866164.1">
    <property type="nucleotide sequence ID" value="NZ_JBAFSM010000033.1"/>
</dbReference>
<reference evidence="1 2" key="1">
    <citation type="submission" date="2024-01" db="EMBL/GenBank/DDBJ databases">
        <title>Genomic insights into the taxonomy and metabolism of the cyanobacterium Pannus brasiliensis CCIBt3594.</title>
        <authorList>
            <person name="Machado M."/>
            <person name="Botero N.B."/>
            <person name="Andreote A.P.D."/>
            <person name="Feitosa A.M.T."/>
            <person name="Popin R."/>
            <person name="Sivonen K."/>
            <person name="Fiore M.F."/>
        </authorList>
    </citation>
    <scope>NUCLEOTIDE SEQUENCE [LARGE SCALE GENOMIC DNA]</scope>
    <source>
        <strain evidence="1 2">CCIBt3594</strain>
    </source>
</reference>
<accession>A0AAW9QP75</accession>
<keyword evidence="2" id="KW-1185">Reference proteome</keyword>
<evidence type="ECO:0000313" key="2">
    <source>
        <dbReference type="Proteomes" id="UP001328733"/>
    </source>
</evidence>
<dbReference type="Proteomes" id="UP001328733">
    <property type="component" value="Unassembled WGS sequence"/>
</dbReference>
<protein>
    <submittedName>
        <fullName evidence="1">Uncharacterized protein</fullName>
    </submittedName>
</protein>
<sequence>MNTSLPPDDRFPRLTSLDRRLHEQLQEALDRTFHDSCSPILLSLLAPCKWHFAIGASSLDFVLHCPTDDAYWQIIGDIETVARQLAEITGNGARICIFPPDHRGVSLQVSVHELLG</sequence>
<dbReference type="AlphaFoldDB" id="A0AAW9QP75"/>
<proteinExistence type="predicted"/>
<dbReference type="EMBL" id="JBAFSM010000033">
    <property type="protein sequence ID" value="MEG3438680.1"/>
    <property type="molecule type" value="Genomic_DNA"/>
</dbReference>
<evidence type="ECO:0000313" key="1">
    <source>
        <dbReference type="EMBL" id="MEG3438680.1"/>
    </source>
</evidence>
<comment type="caution">
    <text evidence="1">The sequence shown here is derived from an EMBL/GenBank/DDBJ whole genome shotgun (WGS) entry which is preliminary data.</text>
</comment>